<name>A0A5N6U5K2_ASPAV</name>
<sequence length="432" mass="47892">MIPSDHSRATMWYLAIIETDSQLWCSDGKPVNTPRGGTGVSSRFIVDGQGFLDLTQIAGNAIDANGLTLFTGIQSHDQHTADWRLFLQLPGDGAFVLGVYPPGDGCPNTTDRDTAEDLITVSGTLKPLPAVSPTDALFLEDMITEGIVPYPDNPDSPVKSADEIRELGKRLFPFTPFSFPLAMCVYDWTTVSFARLVFLKIFEYTGTGPPYPLDRQSVAQAIWGCDWEIYTPKNRDFMRTFLMNPASSLADVEAQLAKVIDELHFFSDAQNRLLAAAMRALPRTCTITHPQLYSGQVDIQHLGLNHFGIEFLECPLNHAVGESLQQNFHEAMASYIAPGRVITTKMVWSFADSLRDAVEYSNGILLVLVPPGGKWTWESGAYITPLSVDPRKTEYTFLAGTRFEVRDAQEAYIYRKRVVVITLLPCPPVDLG</sequence>
<evidence type="ECO:0000313" key="2">
    <source>
        <dbReference type="Proteomes" id="UP000325780"/>
    </source>
</evidence>
<gene>
    <name evidence="1" type="ORF">BDV25DRAFT_148955</name>
</gene>
<dbReference type="AlphaFoldDB" id="A0A5N6U5K2"/>
<accession>A0A5N6U5K2</accession>
<keyword evidence="2" id="KW-1185">Reference proteome</keyword>
<evidence type="ECO:0000313" key="1">
    <source>
        <dbReference type="EMBL" id="KAE8153689.1"/>
    </source>
</evidence>
<dbReference type="Proteomes" id="UP000325780">
    <property type="component" value="Unassembled WGS sequence"/>
</dbReference>
<reference evidence="1 2" key="1">
    <citation type="submission" date="2019-04" db="EMBL/GenBank/DDBJ databases">
        <title>Friends and foes A comparative genomics study of 23 Aspergillus species from section Flavi.</title>
        <authorList>
            <consortium name="DOE Joint Genome Institute"/>
            <person name="Kjaerbolling I."/>
            <person name="Vesth T."/>
            <person name="Frisvad J.C."/>
            <person name="Nybo J.L."/>
            <person name="Theobald S."/>
            <person name="Kildgaard S."/>
            <person name="Isbrandt T."/>
            <person name="Kuo A."/>
            <person name="Sato A."/>
            <person name="Lyhne E.K."/>
            <person name="Kogle M.E."/>
            <person name="Wiebenga A."/>
            <person name="Kun R.S."/>
            <person name="Lubbers R.J."/>
            <person name="Makela M.R."/>
            <person name="Barry K."/>
            <person name="Chovatia M."/>
            <person name="Clum A."/>
            <person name="Daum C."/>
            <person name="Haridas S."/>
            <person name="He G."/>
            <person name="LaButti K."/>
            <person name="Lipzen A."/>
            <person name="Mondo S."/>
            <person name="Riley R."/>
            <person name="Salamov A."/>
            <person name="Simmons B.A."/>
            <person name="Magnuson J.K."/>
            <person name="Henrissat B."/>
            <person name="Mortensen U.H."/>
            <person name="Larsen T.O."/>
            <person name="Devries R.P."/>
            <person name="Grigoriev I.V."/>
            <person name="Machida M."/>
            <person name="Baker S.E."/>
            <person name="Andersen M.R."/>
        </authorList>
    </citation>
    <scope>NUCLEOTIDE SEQUENCE [LARGE SCALE GENOMIC DNA]</scope>
    <source>
        <strain evidence="1 2">IBT 18842</strain>
    </source>
</reference>
<organism evidence="1 2">
    <name type="scientific">Aspergillus avenaceus</name>
    <dbReference type="NCBI Taxonomy" id="36643"/>
    <lineage>
        <taxon>Eukaryota</taxon>
        <taxon>Fungi</taxon>
        <taxon>Dikarya</taxon>
        <taxon>Ascomycota</taxon>
        <taxon>Pezizomycotina</taxon>
        <taxon>Eurotiomycetes</taxon>
        <taxon>Eurotiomycetidae</taxon>
        <taxon>Eurotiales</taxon>
        <taxon>Aspergillaceae</taxon>
        <taxon>Aspergillus</taxon>
        <taxon>Aspergillus subgen. Circumdati</taxon>
    </lineage>
</organism>
<dbReference type="OrthoDB" id="5364250at2759"/>
<protein>
    <submittedName>
        <fullName evidence="1">Uncharacterized protein</fullName>
    </submittedName>
</protein>
<proteinExistence type="predicted"/>
<dbReference type="EMBL" id="ML742036">
    <property type="protein sequence ID" value="KAE8153689.1"/>
    <property type="molecule type" value="Genomic_DNA"/>
</dbReference>